<dbReference type="SMART" id="SM00564">
    <property type="entry name" value="PQQ"/>
    <property type="match status" value="3"/>
</dbReference>
<organism evidence="4 5">
    <name type="scientific">Gemmata obscuriglobus</name>
    <dbReference type="NCBI Taxonomy" id="114"/>
    <lineage>
        <taxon>Bacteria</taxon>
        <taxon>Pseudomonadati</taxon>
        <taxon>Planctomycetota</taxon>
        <taxon>Planctomycetia</taxon>
        <taxon>Gemmatales</taxon>
        <taxon>Gemmataceae</taxon>
        <taxon>Gemmata</taxon>
    </lineage>
</organism>
<dbReference type="RefSeq" id="WP_010052621.1">
    <property type="nucleotide sequence ID" value="NZ_CP025958.1"/>
</dbReference>
<feature type="domain" description="Pyrrolo-quinoline quinone repeat" evidence="3">
    <location>
        <begin position="37"/>
        <end position="155"/>
    </location>
</feature>
<feature type="region of interest" description="Disordered" evidence="1">
    <location>
        <begin position="545"/>
        <end position="582"/>
    </location>
</feature>
<feature type="chain" id="PRO_5016325289" description="Pyrrolo-quinoline quinone repeat domain-containing protein" evidence="2">
    <location>
        <begin position="22"/>
        <end position="582"/>
    </location>
</feature>
<sequence length="582" mass="62135">MWHRSGAVAGLVLALAALAPAQPIGTASKAVPPDTAALERLNLRTEWSLVLPVEGTKDAVAQVQTFDDQMFVQTRSGMLVAVDTLTGRIQWAAKLGNGVYGNAYPVAVNSQYVFCAHLTRLYAFYRYTGVTEFVHELGTPTTTGLAADDESVYCVLGMRPGAAGAHRIAVYDMLRPIPVNDPTKAPADALAQGAKKDTPSPLGELVKRYPTSGTAHATSRYPEITARPAAAAAPVGGVTGSRTPAIGVLPSVVPPYNLDNRSPTPAINVIPSLRPPYTLRLESGQYVQQTPSIGVIPPSVAASLALADLRPKAPPPPLRWEFGLTSRILYPLLLTPTRAWAVADDNTVMAFGKELSKEKVVTEVKERFSSAIPAAPVAAGTTLYVPLDNGILVAISGTTGNLAGGINVKWRAATGGLNNHAPFVSKDRVYAAGDNSGVVCFNRDTGDTIWRSDAGADRVIGANEEFVYVRDRQGRFLVYDAKRPTNAASNRSAPLGSADFGEFNVPVVNTASDRVYLAANNGLIVCLRDANAKYAKPMRNLWPAPEVSRQRVRGVEGLNKDGEPKSEPEPKKEPEKKEPEKN</sequence>
<dbReference type="AlphaFoldDB" id="A0A2Z3HJP6"/>
<evidence type="ECO:0000259" key="3">
    <source>
        <dbReference type="Pfam" id="PF13360"/>
    </source>
</evidence>
<evidence type="ECO:0000313" key="5">
    <source>
        <dbReference type="Proteomes" id="UP000245802"/>
    </source>
</evidence>
<reference evidence="4 5" key="1">
    <citation type="submission" date="2018-01" db="EMBL/GenBank/DDBJ databases">
        <title>G. obscuriglobus.</title>
        <authorList>
            <person name="Franke J."/>
            <person name="Blomberg W."/>
            <person name="Selmecki A."/>
        </authorList>
    </citation>
    <scope>NUCLEOTIDE SEQUENCE [LARGE SCALE GENOMIC DNA]</scope>
    <source>
        <strain evidence="4 5">DSM 5831</strain>
    </source>
</reference>
<accession>A0A2Z3HJP6</accession>
<gene>
    <name evidence="4" type="ORF">C1280_37120</name>
</gene>
<dbReference type="Proteomes" id="UP000245802">
    <property type="component" value="Chromosome"/>
</dbReference>
<dbReference type="Gene3D" id="2.130.10.10">
    <property type="entry name" value="YVTN repeat-like/Quinoprotein amine dehydrogenase"/>
    <property type="match status" value="2"/>
</dbReference>
<dbReference type="InterPro" id="IPR011047">
    <property type="entry name" value="Quinoprotein_ADH-like_sf"/>
</dbReference>
<keyword evidence="5" id="KW-1185">Reference proteome</keyword>
<keyword evidence="2" id="KW-0732">Signal</keyword>
<dbReference type="OrthoDB" id="253494at2"/>
<dbReference type="Pfam" id="PF13360">
    <property type="entry name" value="PQQ_2"/>
    <property type="match status" value="2"/>
</dbReference>
<dbReference type="EMBL" id="CP025958">
    <property type="protein sequence ID" value="AWM42064.1"/>
    <property type="molecule type" value="Genomic_DNA"/>
</dbReference>
<dbReference type="InterPro" id="IPR015943">
    <property type="entry name" value="WD40/YVTN_repeat-like_dom_sf"/>
</dbReference>
<evidence type="ECO:0000313" key="4">
    <source>
        <dbReference type="EMBL" id="AWM42064.1"/>
    </source>
</evidence>
<protein>
    <recommendedName>
        <fullName evidence="3">Pyrrolo-quinoline quinone repeat domain-containing protein</fullName>
    </recommendedName>
</protein>
<dbReference type="SUPFAM" id="SSF50998">
    <property type="entry name" value="Quinoprotein alcohol dehydrogenase-like"/>
    <property type="match status" value="2"/>
</dbReference>
<dbReference type="PANTHER" id="PTHR34512">
    <property type="entry name" value="CELL SURFACE PROTEIN"/>
    <property type="match status" value="1"/>
</dbReference>
<evidence type="ECO:0000256" key="2">
    <source>
        <dbReference type="SAM" id="SignalP"/>
    </source>
</evidence>
<dbReference type="KEGG" id="gog:C1280_37120"/>
<dbReference type="InterPro" id="IPR002372">
    <property type="entry name" value="PQQ_rpt_dom"/>
</dbReference>
<feature type="domain" description="Pyrrolo-quinoline quinone repeat" evidence="3">
    <location>
        <begin position="318"/>
        <end position="482"/>
    </location>
</feature>
<dbReference type="InterPro" id="IPR018391">
    <property type="entry name" value="PQQ_b-propeller_rpt"/>
</dbReference>
<feature type="signal peptide" evidence="2">
    <location>
        <begin position="1"/>
        <end position="21"/>
    </location>
</feature>
<evidence type="ECO:0000256" key="1">
    <source>
        <dbReference type="SAM" id="MobiDB-lite"/>
    </source>
</evidence>
<feature type="compositionally biased region" description="Basic and acidic residues" evidence="1">
    <location>
        <begin position="558"/>
        <end position="582"/>
    </location>
</feature>
<dbReference type="PANTHER" id="PTHR34512:SF30">
    <property type="entry name" value="OUTER MEMBRANE PROTEIN ASSEMBLY FACTOR BAMB"/>
    <property type="match status" value="1"/>
</dbReference>
<name>A0A2Z3HJP6_9BACT</name>
<proteinExistence type="predicted"/>